<evidence type="ECO:0000313" key="1">
    <source>
        <dbReference type="EMBL" id="OOQ60116.1"/>
    </source>
</evidence>
<dbReference type="STRING" id="1792845.BC343_26720"/>
<dbReference type="OrthoDB" id="769806at2"/>
<protein>
    <submittedName>
        <fullName evidence="1">Uncharacterized protein</fullName>
    </submittedName>
</protein>
<dbReference type="Proteomes" id="UP000189739">
    <property type="component" value="Unassembled WGS sequence"/>
</dbReference>
<comment type="caution">
    <text evidence="1">The sequence shown here is derived from an EMBL/GenBank/DDBJ whole genome shotgun (WGS) entry which is preliminary data.</text>
</comment>
<sequence>MKKRNLKLPVVVLFISIFVAKMAMSIAPAFLCLDNKAVNAVIMQLEHESKTEKEDPEKDAFKEKKVFDETELHFTVYRTFVAETNVLHNQEHALYAEIYHPVVPTPPPNA</sequence>
<proteinExistence type="predicted"/>
<dbReference type="EMBL" id="MBTF01000009">
    <property type="protein sequence ID" value="OOQ60116.1"/>
    <property type="molecule type" value="Genomic_DNA"/>
</dbReference>
<accession>A0A1S9PGN2</accession>
<reference evidence="1 2" key="1">
    <citation type="submission" date="2016-07" db="EMBL/GenBank/DDBJ databases">
        <title>Genomic analysis of zinc-resistant bacterium Mucilaginibacter pedocola TBZ30.</title>
        <authorList>
            <person name="Huang J."/>
            <person name="Tang J."/>
        </authorList>
    </citation>
    <scope>NUCLEOTIDE SEQUENCE [LARGE SCALE GENOMIC DNA]</scope>
    <source>
        <strain evidence="1 2">TBZ30</strain>
    </source>
</reference>
<keyword evidence="2" id="KW-1185">Reference proteome</keyword>
<dbReference type="AlphaFoldDB" id="A0A1S9PGN2"/>
<dbReference type="RefSeq" id="WP_078347896.1">
    <property type="nucleotide sequence ID" value="NZ_MBTF01000009.1"/>
</dbReference>
<evidence type="ECO:0000313" key="2">
    <source>
        <dbReference type="Proteomes" id="UP000189739"/>
    </source>
</evidence>
<gene>
    <name evidence="1" type="ORF">BC343_26720</name>
</gene>
<organism evidence="1 2">
    <name type="scientific">Mucilaginibacter pedocola</name>
    <dbReference type="NCBI Taxonomy" id="1792845"/>
    <lineage>
        <taxon>Bacteria</taxon>
        <taxon>Pseudomonadati</taxon>
        <taxon>Bacteroidota</taxon>
        <taxon>Sphingobacteriia</taxon>
        <taxon>Sphingobacteriales</taxon>
        <taxon>Sphingobacteriaceae</taxon>
        <taxon>Mucilaginibacter</taxon>
    </lineage>
</organism>
<name>A0A1S9PGN2_9SPHI</name>